<evidence type="ECO:0000256" key="3">
    <source>
        <dbReference type="ARBA" id="ARBA00022491"/>
    </source>
</evidence>
<keyword evidence="5 10" id="KW-0156">Chromatin regulator</keyword>
<gene>
    <name evidence="14" type="ORF">GNLVRS02_ARAD1B21406g</name>
</gene>
<evidence type="ECO:0000256" key="9">
    <source>
        <dbReference type="ARBA" id="ARBA00048287"/>
    </source>
</evidence>
<keyword evidence="6 10" id="KW-0805">Transcription regulation</keyword>
<evidence type="ECO:0000256" key="6">
    <source>
        <dbReference type="ARBA" id="ARBA00023015"/>
    </source>
</evidence>
<evidence type="ECO:0000256" key="5">
    <source>
        <dbReference type="ARBA" id="ARBA00022853"/>
    </source>
</evidence>
<dbReference type="InterPro" id="IPR017321">
    <property type="entry name" value="Hist_deAcase_II_yeast"/>
</dbReference>
<feature type="domain" description="Histone deacetylase" evidence="12">
    <location>
        <begin position="96"/>
        <end position="406"/>
    </location>
</feature>
<protein>
    <recommendedName>
        <fullName evidence="10">Histone deacetylase</fullName>
        <ecNumber evidence="10">3.5.1.98</ecNumber>
    </recommendedName>
</protein>
<evidence type="ECO:0000313" key="14">
    <source>
        <dbReference type="EMBL" id="CDP36805.1"/>
    </source>
</evidence>
<name>A0A060T6R8_BLAAD</name>
<dbReference type="InterPro" id="IPR023801">
    <property type="entry name" value="His_deacetylse_dom"/>
</dbReference>
<comment type="catalytic activity">
    <reaction evidence="9 10">
        <text>N(6)-acetyl-L-lysyl-[histone] + H2O = L-lysyl-[histone] + acetate</text>
        <dbReference type="Rhea" id="RHEA:58196"/>
        <dbReference type="Rhea" id="RHEA-COMP:9845"/>
        <dbReference type="Rhea" id="RHEA-COMP:11338"/>
        <dbReference type="ChEBI" id="CHEBI:15377"/>
        <dbReference type="ChEBI" id="CHEBI:29969"/>
        <dbReference type="ChEBI" id="CHEBI:30089"/>
        <dbReference type="ChEBI" id="CHEBI:61930"/>
        <dbReference type="EC" id="3.5.1.98"/>
    </reaction>
</comment>
<dbReference type="GO" id="GO:0000118">
    <property type="term" value="C:histone deacetylase complex"/>
    <property type="evidence" value="ECO:0007669"/>
    <property type="project" value="TreeGrafter"/>
</dbReference>
<keyword evidence="4 10" id="KW-0378">Hydrolase</keyword>
<feature type="region of interest" description="Disordered" evidence="11">
    <location>
        <begin position="27"/>
        <end position="53"/>
    </location>
</feature>
<dbReference type="PANTHER" id="PTHR10625">
    <property type="entry name" value="HISTONE DEACETYLASE HDAC1-RELATED"/>
    <property type="match status" value="1"/>
</dbReference>
<dbReference type="InterPro" id="IPR019154">
    <property type="entry name" value="Arb2-like_domain"/>
</dbReference>
<comment type="similarity">
    <text evidence="2 10">Belongs to the histone deacetylase family. HD type 2 subfamily.</text>
</comment>
<keyword evidence="8 10" id="KW-0539">Nucleus</keyword>
<evidence type="ECO:0000259" key="12">
    <source>
        <dbReference type="Pfam" id="PF00850"/>
    </source>
</evidence>
<keyword evidence="3 10" id="KW-0678">Repressor</keyword>
<dbReference type="Gene3D" id="3.40.800.20">
    <property type="entry name" value="Histone deacetylase domain"/>
    <property type="match status" value="1"/>
</dbReference>
<comment type="subcellular location">
    <subcellularLocation>
        <location evidence="1 10">Nucleus</location>
    </subcellularLocation>
</comment>
<sequence length="726" mass="80022">MVDVVAPAEVSEEIPKEVEKVKFETPPLLDIPPGVPTDNPLKRKEPPTENGDSDAIVAIKTPELVYYNLKTGIVYDVRMRYHSRIVTSPLDYVDPHPEDPRRIYRIYKAIAEAGLITDPLLQGVDDLGPLMQKIPIRKASMEEILEVHTKEHLDFVASTVTMSRDELIQVTETGDSIYVSNDSYDSALLSCGGTIEACRAVVEHRVKNAVAVVRPPGHHAEPHTPGGFCLFSNVAVAAKVLLRDYPESVRRILILDWDVHHGNGTQKAFLDDPRVLYMSLHRHENGAFYPGTHFGDNTVVGEGPGKGYNVNIAWSHGGMGDGDYLYAFEKVVMPIAMEYDPDLVIVSAGFDAAEGDIVGGCKVTPNGYGQMTHMLKSLGNGRLAVVLEGGYNLSAIASSALAATKVLLGDPPGMPRTKEPSVSAIRDVNDIINIHSAYWKSLRPGLNALGGHNGTTEDRGYPRLDQVIRSYQAHSLLDKFGMASLPLLKSPEVSSSALIQMENQILGTPNIHKQETIVVLIHDPPDLWAAKDPVSGALAMYDSVFVDPASRIINWATDRGYGVIDVFVPSDYPLEDLEYSASACAQETCLHLWDSYIDYFDAKNIIFMGIGTAYHGIVYLAGQREIRHRASAVVGFVGSPTRLKQIVPVIDEYTTEWFYRTSVIFTASDHAAWDTNVNPKRPRRKYGRVLKADAVGTDAVVEERLEEAVEFIDDMLEDDNNEDDDE</sequence>
<dbReference type="Pfam" id="PF09757">
    <property type="entry name" value="Arb2-like"/>
    <property type="match status" value="1"/>
</dbReference>
<dbReference type="GO" id="GO:0040029">
    <property type="term" value="P:epigenetic regulation of gene expression"/>
    <property type="evidence" value="ECO:0007669"/>
    <property type="project" value="TreeGrafter"/>
</dbReference>
<dbReference type="InterPro" id="IPR000286">
    <property type="entry name" value="HDACs"/>
</dbReference>
<dbReference type="PhylomeDB" id="A0A060T6R8"/>
<evidence type="ECO:0000256" key="8">
    <source>
        <dbReference type="ARBA" id="ARBA00023242"/>
    </source>
</evidence>
<dbReference type="PRINTS" id="PR01270">
    <property type="entry name" value="HDASUPER"/>
</dbReference>
<evidence type="ECO:0000256" key="2">
    <source>
        <dbReference type="ARBA" id="ARBA00007738"/>
    </source>
</evidence>
<dbReference type="GO" id="GO:0031078">
    <property type="term" value="F:histone H3K14 deacetylase activity, hydrolytic mechanism"/>
    <property type="evidence" value="ECO:0007669"/>
    <property type="project" value="UniProtKB-UniRule"/>
</dbReference>
<evidence type="ECO:0000256" key="11">
    <source>
        <dbReference type="SAM" id="MobiDB-lite"/>
    </source>
</evidence>
<dbReference type="EMBL" id="HG937692">
    <property type="protein sequence ID" value="CDP36805.1"/>
    <property type="molecule type" value="Genomic_DNA"/>
</dbReference>
<organism evidence="14">
    <name type="scientific">Blastobotrys adeninivorans</name>
    <name type="common">Yeast</name>
    <name type="synonym">Arxula adeninivorans</name>
    <dbReference type="NCBI Taxonomy" id="409370"/>
    <lineage>
        <taxon>Eukaryota</taxon>
        <taxon>Fungi</taxon>
        <taxon>Dikarya</taxon>
        <taxon>Ascomycota</taxon>
        <taxon>Saccharomycotina</taxon>
        <taxon>Dipodascomycetes</taxon>
        <taxon>Dipodascales</taxon>
        <taxon>Trichomonascaceae</taxon>
        <taxon>Blastobotrys</taxon>
    </lineage>
</organism>
<dbReference type="Pfam" id="PF00850">
    <property type="entry name" value="Hist_deacetyl"/>
    <property type="match status" value="1"/>
</dbReference>
<dbReference type="PANTHER" id="PTHR10625:SF5">
    <property type="entry name" value="HISTONE DEACETYLASE"/>
    <property type="match status" value="1"/>
</dbReference>
<dbReference type="ESTHER" id="blaad-a0a060t6r8">
    <property type="family name" value="Arb2_domain"/>
</dbReference>
<dbReference type="AlphaFoldDB" id="A0A060T6R8"/>
<dbReference type="SUPFAM" id="SSF52768">
    <property type="entry name" value="Arginase/deacetylase"/>
    <property type="match status" value="1"/>
</dbReference>
<accession>A0A060T6R8</accession>
<dbReference type="EC" id="3.5.1.98" evidence="10"/>
<keyword evidence="7 10" id="KW-0804">Transcription</keyword>
<reference evidence="14" key="1">
    <citation type="submission" date="2014-02" db="EMBL/GenBank/DDBJ databases">
        <authorList>
            <person name="Genoscope - CEA"/>
        </authorList>
    </citation>
    <scope>NUCLEOTIDE SEQUENCE</scope>
    <source>
        <strain evidence="14">LS3</strain>
    </source>
</reference>
<comment type="function">
    <text evidence="10">Responsible for the deacetylation of lysine residues on the N-terminal part of the core histones (H2A, H2B, H3 and H4). Histone deacetylation gives a tag for epigenetic repression and plays an important role in transcriptional regulation, cell cycle progression and developmental events.</text>
</comment>
<evidence type="ECO:0000256" key="1">
    <source>
        <dbReference type="ARBA" id="ARBA00004123"/>
    </source>
</evidence>
<evidence type="ECO:0000256" key="4">
    <source>
        <dbReference type="ARBA" id="ARBA00022801"/>
    </source>
</evidence>
<dbReference type="PIRSF" id="PIRSF037919">
    <property type="entry name" value="HDAC_II_yeast"/>
    <property type="match status" value="1"/>
</dbReference>
<proteinExistence type="inferred from homology"/>
<evidence type="ECO:0000259" key="13">
    <source>
        <dbReference type="Pfam" id="PF09757"/>
    </source>
</evidence>
<evidence type="ECO:0000256" key="7">
    <source>
        <dbReference type="ARBA" id="ARBA00023163"/>
    </source>
</evidence>
<reference evidence="14" key="2">
    <citation type="submission" date="2014-06" db="EMBL/GenBank/DDBJ databases">
        <title>The complete genome of Blastobotrys (Arxula) adeninivorans LS3 - a yeast of biotechnological interest.</title>
        <authorList>
            <person name="Kunze G."/>
            <person name="Gaillardin C."/>
            <person name="Czernicka M."/>
            <person name="Durrens P."/>
            <person name="Martin T."/>
            <person name="Boer E."/>
            <person name="Gabaldon T."/>
            <person name="Cruz J."/>
            <person name="Talla E."/>
            <person name="Marck C."/>
            <person name="Goffeau A."/>
            <person name="Barbe V."/>
            <person name="Baret P."/>
            <person name="Baronian K."/>
            <person name="Beier S."/>
            <person name="Bleykasten C."/>
            <person name="Bode R."/>
            <person name="Casaregola S."/>
            <person name="Despons L."/>
            <person name="Fairhead C."/>
            <person name="Giersberg M."/>
            <person name="Gierski P."/>
            <person name="Hahnel U."/>
            <person name="Hartmann A."/>
            <person name="Jankowska D."/>
            <person name="Jubin C."/>
            <person name="Jung P."/>
            <person name="Lafontaine I."/>
            <person name="Leh-Louis V."/>
            <person name="Lemaire M."/>
            <person name="Marcet-Houben M."/>
            <person name="Mascher M."/>
            <person name="Morel G."/>
            <person name="Richard G.-F."/>
            <person name="Riechen J."/>
            <person name="Sacerdot C."/>
            <person name="Sarkar A."/>
            <person name="Savel G."/>
            <person name="Schacherer J."/>
            <person name="Sherman D."/>
            <person name="Straub M.-L."/>
            <person name="Stein N."/>
            <person name="Thierry A."/>
            <person name="Trautwein-Schult A."/>
            <person name="Westhof E."/>
            <person name="Worch S."/>
            <person name="Dujon B."/>
            <person name="Souciet J.-L."/>
            <person name="Wincker P."/>
            <person name="Scholz U."/>
            <person name="Neuveglise N."/>
        </authorList>
    </citation>
    <scope>NUCLEOTIDE SEQUENCE</scope>
    <source>
        <strain evidence="14">LS3</strain>
    </source>
</reference>
<dbReference type="InterPro" id="IPR037138">
    <property type="entry name" value="His_deacetylse_dom_sf"/>
</dbReference>
<dbReference type="FunFam" id="3.40.800.20:FF:000005">
    <property type="entry name" value="histone deacetylase 6"/>
    <property type="match status" value="1"/>
</dbReference>
<feature type="domain" description="Arb2-like" evidence="13">
    <location>
        <begin position="463"/>
        <end position="718"/>
    </location>
</feature>
<dbReference type="InterPro" id="IPR023696">
    <property type="entry name" value="Ureohydrolase_dom_sf"/>
</dbReference>
<evidence type="ECO:0000256" key="10">
    <source>
        <dbReference type="PIRNR" id="PIRNR037919"/>
    </source>
</evidence>